<reference evidence="1" key="1">
    <citation type="journal article" date="2015" name="Nature">
        <title>Complex archaea that bridge the gap between prokaryotes and eukaryotes.</title>
        <authorList>
            <person name="Spang A."/>
            <person name="Saw J.H."/>
            <person name="Jorgensen S.L."/>
            <person name="Zaremba-Niedzwiedzka K."/>
            <person name="Martijn J."/>
            <person name="Lind A.E."/>
            <person name="van Eijk R."/>
            <person name="Schleper C."/>
            <person name="Guy L."/>
            <person name="Ettema T.J."/>
        </authorList>
    </citation>
    <scope>NUCLEOTIDE SEQUENCE</scope>
</reference>
<dbReference type="EMBL" id="LAZR01042736">
    <property type="protein sequence ID" value="KKL08792.1"/>
    <property type="molecule type" value="Genomic_DNA"/>
</dbReference>
<accession>A0A0F9B4U3</accession>
<gene>
    <name evidence="1" type="ORF">LCGC14_2572300</name>
</gene>
<name>A0A0F9B4U3_9ZZZZ</name>
<organism evidence="1">
    <name type="scientific">marine sediment metagenome</name>
    <dbReference type="NCBI Taxonomy" id="412755"/>
    <lineage>
        <taxon>unclassified sequences</taxon>
        <taxon>metagenomes</taxon>
        <taxon>ecological metagenomes</taxon>
    </lineage>
</organism>
<comment type="caution">
    <text evidence="1">The sequence shown here is derived from an EMBL/GenBank/DDBJ whole genome shotgun (WGS) entry which is preliminary data.</text>
</comment>
<proteinExistence type="predicted"/>
<evidence type="ECO:0000313" key="1">
    <source>
        <dbReference type="EMBL" id="KKL08792.1"/>
    </source>
</evidence>
<sequence length="44" mass="4880">MTHLDLMDQCIQADSDVYAKRHAEAAIRQIIKAAGFYNRSQGAA</sequence>
<dbReference type="AlphaFoldDB" id="A0A0F9B4U3"/>
<protein>
    <submittedName>
        <fullName evidence="1">Uncharacterized protein</fullName>
    </submittedName>
</protein>